<proteinExistence type="inferred from homology"/>
<dbReference type="GO" id="GO:0006310">
    <property type="term" value="P:DNA recombination"/>
    <property type="evidence" value="ECO:0007669"/>
    <property type="project" value="UniProtKB-KW"/>
</dbReference>
<dbReference type="InterPro" id="IPR013762">
    <property type="entry name" value="Integrase-like_cat_sf"/>
</dbReference>
<dbReference type="PANTHER" id="PTHR30629">
    <property type="entry name" value="PROPHAGE INTEGRASE"/>
    <property type="match status" value="1"/>
</dbReference>
<evidence type="ECO:0000256" key="3">
    <source>
        <dbReference type="ARBA" id="ARBA00023172"/>
    </source>
</evidence>
<keyword evidence="2" id="KW-0229">DNA integration</keyword>
<dbReference type="GO" id="GO:0003677">
    <property type="term" value="F:DNA binding"/>
    <property type="evidence" value="ECO:0007669"/>
    <property type="project" value="InterPro"/>
</dbReference>
<evidence type="ECO:0000256" key="2">
    <source>
        <dbReference type="ARBA" id="ARBA00022908"/>
    </source>
</evidence>
<evidence type="ECO:0000256" key="1">
    <source>
        <dbReference type="ARBA" id="ARBA00008857"/>
    </source>
</evidence>
<dbReference type="PANTHER" id="PTHR30629:SF2">
    <property type="entry name" value="PROPHAGE INTEGRASE INTS-RELATED"/>
    <property type="match status" value="1"/>
</dbReference>
<dbReference type="Proteomes" id="UP000094936">
    <property type="component" value="Unassembled WGS sequence"/>
</dbReference>
<evidence type="ECO:0000313" key="5">
    <source>
        <dbReference type="Proteomes" id="UP000094936"/>
    </source>
</evidence>
<comment type="caution">
    <text evidence="4">The sequence shown here is derived from an EMBL/GenBank/DDBJ whole genome shotgun (WGS) entry which is preliminary data.</text>
</comment>
<protein>
    <submittedName>
        <fullName evidence="4">Recombinase</fullName>
    </submittedName>
</protein>
<dbReference type="Gene3D" id="1.10.443.10">
    <property type="entry name" value="Intergrase catalytic core"/>
    <property type="match status" value="1"/>
</dbReference>
<organism evidence="4 5">
    <name type="scientific">Veronia pacifica</name>
    <dbReference type="NCBI Taxonomy" id="1080227"/>
    <lineage>
        <taxon>Bacteria</taxon>
        <taxon>Pseudomonadati</taxon>
        <taxon>Pseudomonadota</taxon>
        <taxon>Gammaproteobacteria</taxon>
        <taxon>Vibrionales</taxon>
        <taxon>Vibrionaceae</taxon>
        <taxon>Veronia</taxon>
    </lineage>
</organism>
<evidence type="ECO:0000313" key="4">
    <source>
        <dbReference type="EMBL" id="ODA31539.1"/>
    </source>
</evidence>
<dbReference type="EMBL" id="LYBM01000034">
    <property type="protein sequence ID" value="ODA31539.1"/>
    <property type="molecule type" value="Genomic_DNA"/>
</dbReference>
<dbReference type="InterPro" id="IPR011010">
    <property type="entry name" value="DNA_brk_join_enz"/>
</dbReference>
<gene>
    <name evidence="4" type="ORF">A8L45_16710</name>
</gene>
<dbReference type="STRING" id="1080227.A8L45_16710"/>
<dbReference type="RefSeq" id="WP_068904355.1">
    <property type="nucleotide sequence ID" value="NZ_JBHUIF010000028.1"/>
</dbReference>
<accession>A0A1C3EE89</accession>
<dbReference type="OrthoDB" id="6627195at2"/>
<dbReference type="SUPFAM" id="SSF56349">
    <property type="entry name" value="DNA breaking-rejoining enzymes"/>
    <property type="match status" value="1"/>
</dbReference>
<dbReference type="AlphaFoldDB" id="A0A1C3EE89"/>
<keyword evidence="5" id="KW-1185">Reference proteome</keyword>
<dbReference type="GO" id="GO:0015074">
    <property type="term" value="P:DNA integration"/>
    <property type="evidence" value="ECO:0007669"/>
    <property type="project" value="UniProtKB-KW"/>
</dbReference>
<dbReference type="InterPro" id="IPR050808">
    <property type="entry name" value="Phage_Integrase"/>
</dbReference>
<sequence>MPRTVTQQAKKPKIEDYEIAVTKWEGCKPPYTSSHIQSCVTAAKTILSYTDKPRRSKYEKDSYLRIDFSKAGKVTFYAKFPNKMGLAGKRLGEWPEMHIDIARERAAQMAAGSLKGESVHYALKAYDEDLQAKVQRHKLSEASYYTYSCRIKQLYLAFGEREVFSNVTYERLIKAIDEWIETKTNNHALELFAELRRFWKFSAPTLCNGRNIAASMPDDYVSSRVQRPAPTRLYTDIDAIAELWLNVSACTSVHQKNAIRYMILTGVRPINVCNLQWSWVKEDLSEIIYPATVIGMRGAMKTEKEFRIPTTPAMQQLLKEQKDWRDAALPNCNADFVFLQPRNPMQAFAKRSLDKLIKTHSPADAVKGITHKGTVKGSAGAFNTMCRKFLKSNIIVQMRQKGYSRSDTREISQLCLHHSDKHADPMAEHYDFSDEITQEELALKKVAFTAHEESILSKVHFKRLNFKNN</sequence>
<comment type="similarity">
    <text evidence="1">Belongs to the 'phage' integrase family.</text>
</comment>
<name>A0A1C3EE89_9GAMM</name>
<reference evidence="4 5" key="1">
    <citation type="submission" date="2016-05" db="EMBL/GenBank/DDBJ databases">
        <title>Genomic Taxonomy of the Vibrionaceae.</title>
        <authorList>
            <person name="Gomez-Gil B."/>
            <person name="Enciso-Ibarra J."/>
        </authorList>
    </citation>
    <scope>NUCLEOTIDE SEQUENCE [LARGE SCALE GENOMIC DNA]</scope>
    <source>
        <strain evidence="4 5">CAIM 1920</strain>
    </source>
</reference>
<keyword evidence="3" id="KW-0233">DNA recombination</keyword>